<dbReference type="Proteomes" id="UP001162992">
    <property type="component" value="Chromosome 22"/>
</dbReference>
<sequence>MSIILGQRPRLTFHIVCLFFILGFIGVTVNQLCYLEGLRYTSPIFASAMRNTTPVFTFIIAVLCRMEKLRIRKLDGQAKVVGTALAICGSVVLSIYRGPAVLKSKITILHIPEVKSQQSLVNNSLQTITIIGSIHDAILATWRPIPCGILHRLRLISNHAGACTTKISCPSFPCCLVMLFQCTSATNTWSYLRARTL</sequence>
<reference evidence="2" key="1">
    <citation type="journal article" date="2024" name="Proc. Natl. Acad. Sci. U.S.A.">
        <title>Extraordinary preservation of gene collinearity over three hundred million years revealed in homosporous lycophytes.</title>
        <authorList>
            <person name="Li C."/>
            <person name="Wickell D."/>
            <person name="Kuo L.Y."/>
            <person name="Chen X."/>
            <person name="Nie B."/>
            <person name="Liao X."/>
            <person name="Peng D."/>
            <person name="Ji J."/>
            <person name="Jenkins J."/>
            <person name="Williams M."/>
            <person name="Shu S."/>
            <person name="Plott C."/>
            <person name="Barry K."/>
            <person name="Rajasekar S."/>
            <person name="Grimwood J."/>
            <person name="Han X."/>
            <person name="Sun S."/>
            <person name="Hou Z."/>
            <person name="He W."/>
            <person name="Dai G."/>
            <person name="Sun C."/>
            <person name="Schmutz J."/>
            <person name="Leebens-Mack J.H."/>
            <person name="Li F.W."/>
            <person name="Wang L."/>
        </authorList>
    </citation>
    <scope>NUCLEOTIDE SEQUENCE [LARGE SCALE GENOMIC DNA]</scope>
    <source>
        <strain evidence="2">cv. PW_Plant_1</strain>
    </source>
</reference>
<accession>A0ACC2AGK4</accession>
<gene>
    <name evidence="1" type="ORF">O6H91_22G048200</name>
</gene>
<evidence type="ECO:0000313" key="1">
    <source>
        <dbReference type="EMBL" id="KAJ7516227.1"/>
    </source>
</evidence>
<comment type="caution">
    <text evidence="1">The sequence shown here is derived from an EMBL/GenBank/DDBJ whole genome shotgun (WGS) entry which is preliminary data.</text>
</comment>
<keyword evidence="2" id="KW-1185">Reference proteome</keyword>
<evidence type="ECO:0000313" key="2">
    <source>
        <dbReference type="Proteomes" id="UP001162992"/>
    </source>
</evidence>
<proteinExistence type="predicted"/>
<protein>
    <submittedName>
        <fullName evidence="1">Uncharacterized protein</fullName>
    </submittedName>
</protein>
<organism evidence="1 2">
    <name type="scientific">Diphasiastrum complanatum</name>
    <name type="common">Issler's clubmoss</name>
    <name type="synonym">Lycopodium complanatum</name>
    <dbReference type="NCBI Taxonomy" id="34168"/>
    <lineage>
        <taxon>Eukaryota</taxon>
        <taxon>Viridiplantae</taxon>
        <taxon>Streptophyta</taxon>
        <taxon>Embryophyta</taxon>
        <taxon>Tracheophyta</taxon>
        <taxon>Lycopodiopsida</taxon>
        <taxon>Lycopodiales</taxon>
        <taxon>Lycopodiaceae</taxon>
        <taxon>Lycopodioideae</taxon>
        <taxon>Diphasiastrum</taxon>
    </lineage>
</organism>
<name>A0ACC2AGK4_DIPCM</name>
<dbReference type="EMBL" id="CM055113">
    <property type="protein sequence ID" value="KAJ7516227.1"/>
    <property type="molecule type" value="Genomic_DNA"/>
</dbReference>